<dbReference type="GO" id="GO:0005737">
    <property type="term" value="C:cytoplasm"/>
    <property type="evidence" value="ECO:0007669"/>
    <property type="project" value="TreeGrafter"/>
</dbReference>
<evidence type="ECO:0000256" key="7">
    <source>
        <dbReference type="ARBA" id="ARBA00048488"/>
    </source>
</evidence>
<dbReference type="Gene3D" id="2.170.150.20">
    <property type="entry name" value="Peptide methionine sulfoxide reductase"/>
    <property type="match status" value="1"/>
</dbReference>
<evidence type="ECO:0000256" key="3">
    <source>
        <dbReference type="ARBA" id="ARBA00012499"/>
    </source>
</evidence>
<dbReference type="Pfam" id="PF01641">
    <property type="entry name" value="SelR"/>
    <property type="match status" value="1"/>
</dbReference>
<gene>
    <name evidence="9" type="primary">msrB</name>
    <name evidence="9" type="ORF">COB13_02025</name>
</gene>
<evidence type="ECO:0000256" key="5">
    <source>
        <dbReference type="ARBA" id="ARBA00022833"/>
    </source>
</evidence>
<reference evidence="9" key="2">
    <citation type="journal article" date="2018" name="ISME J.">
        <title>A dynamic microbial community with high functional redundancy inhabits the cold, oxic subseafloor aquifer.</title>
        <authorList>
            <person name="Tully B.J."/>
            <person name="Wheat C.G."/>
            <person name="Glazer B.T."/>
            <person name="Huber J.A."/>
        </authorList>
    </citation>
    <scope>NUCLEOTIDE SEQUENCE</scope>
    <source>
        <strain evidence="9">NORP83</strain>
    </source>
</reference>
<dbReference type="GO" id="GO:0046872">
    <property type="term" value="F:metal ion binding"/>
    <property type="evidence" value="ECO:0007669"/>
    <property type="project" value="UniProtKB-KW"/>
</dbReference>
<dbReference type="PANTHER" id="PTHR10173:SF52">
    <property type="entry name" value="METHIONINE-R-SULFOXIDE REDUCTASE B1"/>
    <property type="match status" value="1"/>
</dbReference>
<dbReference type="SUPFAM" id="SSF51316">
    <property type="entry name" value="Mss4-like"/>
    <property type="match status" value="1"/>
</dbReference>
<keyword evidence="6" id="KW-0560">Oxidoreductase</keyword>
<dbReference type="PROSITE" id="PS51790">
    <property type="entry name" value="MSRB"/>
    <property type="match status" value="1"/>
</dbReference>
<comment type="cofactor">
    <cofactor evidence="1">
        <name>Zn(2+)</name>
        <dbReference type="ChEBI" id="CHEBI:29105"/>
    </cofactor>
</comment>
<keyword evidence="5" id="KW-0862">Zinc</keyword>
<dbReference type="NCBIfam" id="TIGR00357">
    <property type="entry name" value="peptide-methionine (R)-S-oxide reductase MsrB"/>
    <property type="match status" value="1"/>
</dbReference>
<reference key="1">
    <citation type="submission" date="2017-08" db="EMBL/GenBank/DDBJ databases">
        <title>A dynamic microbial community with high functional redundancy inhabits the cold, oxic subseafloor aquifer.</title>
        <authorList>
            <person name="Tully B.J."/>
            <person name="Wheat C.G."/>
            <person name="Glazer B.T."/>
            <person name="Huber J.A."/>
        </authorList>
    </citation>
    <scope>NUCLEOTIDE SEQUENCE [LARGE SCALE GENOMIC DNA]</scope>
</reference>
<keyword evidence="4" id="KW-0479">Metal-binding</keyword>
<proteinExistence type="inferred from homology"/>
<organism evidence="9">
    <name type="scientific">OCS116 cluster bacterium</name>
    <dbReference type="NCBI Taxonomy" id="2030921"/>
    <lineage>
        <taxon>Bacteria</taxon>
        <taxon>Pseudomonadati</taxon>
        <taxon>Pseudomonadota</taxon>
        <taxon>Alphaproteobacteria</taxon>
        <taxon>OCS116 cluster</taxon>
    </lineage>
</organism>
<dbReference type="FunFam" id="2.170.150.20:FF:000001">
    <property type="entry name" value="Peptide methionine sulfoxide reductase MsrB"/>
    <property type="match status" value="1"/>
</dbReference>
<accession>A0A2A4Z8T9</accession>
<dbReference type="GO" id="GO:0033743">
    <property type="term" value="F:peptide-methionine (R)-S-oxide reductase activity"/>
    <property type="evidence" value="ECO:0007669"/>
    <property type="project" value="UniProtKB-EC"/>
</dbReference>
<dbReference type="GO" id="GO:0030091">
    <property type="term" value="P:protein repair"/>
    <property type="evidence" value="ECO:0007669"/>
    <property type="project" value="InterPro"/>
</dbReference>
<dbReference type="InterPro" id="IPR002579">
    <property type="entry name" value="Met_Sox_Rdtase_MsrB_dom"/>
</dbReference>
<evidence type="ECO:0000256" key="1">
    <source>
        <dbReference type="ARBA" id="ARBA00001947"/>
    </source>
</evidence>
<evidence type="ECO:0000256" key="2">
    <source>
        <dbReference type="ARBA" id="ARBA00007174"/>
    </source>
</evidence>
<comment type="caution">
    <text evidence="9">The sequence shown here is derived from an EMBL/GenBank/DDBJ whole genome shotgun (WGS) entry which is preliminary data.</text>
</comment>
<protein>
    <recommendedName>
        <fullName evidence="3">peptide-methionine (R)-S-oxide reductase</fullName>
        <ecNumber evidence="3">1.8.4.12</ecNumber>
    </recommendedName>
</protein>
<comment type="catalytic activity">
    <reaction evidence="7">
        <text>L-methionyl-[protein] + [thioredoxin]-disulfide + H2O = L-methionyl-(R)-S-oxide-[protein] + [thioredoxin]-dithiol</text>
        <dbReference type="Rhea" id="RHEA:24164"/>
        <dbReference type="Rhea" id="RHEA-COMP:10698"/>
        <dbReference type="Rhea" id="RHEA-COMP:10700"/>
        <dbReference type="Rhea" id="RHEA-COMP:12313"/>
        <dbReference type="Rhea" id="RHEA-COMP:12314"/>
        <dbReference type="ChEBI" id="CHEBI:15377"/>
        <dbReference type="ChEBI" id="CHEBI:16044"/>
        <dbReference type="ChEBI" id="CHEBI:29950"/>
        <dbReference type="ChEBI" id="CHEBI:45764"/>
        <dbReference type="ChEBI" id="CHEBI:50058"/>
        <dbReference type="EC" id="1.8.4.12"/>
    </reaction>
</comment>
<dbReference type="EMBL" id="NVUS01000002">
    <property type="protein sequence ID" value="PCJ03427.1"/>
    <property type="molecule type" value="Genomic_DNA"/>
</dbReference>
<dbReference type="GO" id="GO:0006979">
    <property type="term" value="P:response to oxidative stress"/>
    <property type="evidence" value="ECO:0007669"/>
    <property type="project" value="InterPro"/>
</dbReference>
<evidence type="ECO:0000259" key="8">
    <source>
        <dbReference type="PROSITE" id="PS51790"/>
    </source>
</evidence>
<dbReference type="InterPro" id="IPR011057">
    <property type="entry name" value="Mss4-like_sf"/>
</dbReference>
<dbReference type="AlphaFoldDB" id="A0A2A4Z8T9"/>
<evidence type="ECO:0000313" key="9">
    <source>
        <dbReference type="EMBL" id="PCJ03427.1"/>
    </source>
</evidence>
<comment type="similarity">
    <text evidence="2">Belongs to the MsrB Met sulfoxide reductase family.</text>
</comment>
<dbReference type="PANTHER" id="PTHR10173">
    <property type="entry name" value="METHIONINE SULFOXIDE REDUCTASE"/>
    <property type="match status" value="1"/>
</dbReference>
<evidence type="ECO:0000256" key="4">
    <source>
        <dbReference type="ARBA" id="ARBA00022723"/>
    </source>
</evidence>
<sequence>MSKIKTQDELRKILSDEQFQVTQNAATERPHSHEYNLEYSLGTYHCICCDEALFLSDTKFDAACGWPSFFATVSDNVVKEVEDRSYLDRPRTEIRCAKCDAHLGHVFPDGPPPTGLRYCLNGSALDFIPNS</sequence>
<evidence type="ECO:0000256" key="6">
    <source>
        <dbReference type="ARBA" id="ARBA00023002"/>
    </source>
</evidence>
<dbReference type="InterPro" id="IPR028427">
    <property type="entry name" value="Met_Sox_Rdtase_MsrB"/>
</dbReference>
<feature type="domain" description="MsrB" evidence="8">
    <location>
        <begin position="7"/>
        <end position="130"/>
    </location>
</feature>
<dbReference type="EC" id="1.8.4.12" evidence="3"/>
<name>A0A2A4Z8T9_9PROT</name>